<evidence type="ECO:0000313" key="2">
    <source>
        <dbReference type="Proteomes" id="UP000272729"/>
    </source>
</evidence>
<dbReference type="Gene3D" id="3.30.70.2970">
    <property type="entry name" value="Protein of unknown function (DUF541), domain 2"/>
    <property type="match status" value="1"/>
</dbReference>
<sequence length="214" mass="23071">MIRCAGWLGGVAEVVTKGTGKVERTADRAEVQVNFETSGATRTEAVDLLTRRVASVEPLLARPGVEVRSRRLNVHDNWDGKRRSGTRAAQSYALRVDDLDQLDDLLGALAAAEPAWLNGPSWQLAADAEAVREAQKEAVLDARRRAEGYAEALGARLGTLLRLADGDSEAYAMEGIQAAYGGAPGTPLRMDQLNLEAQQITVTVRCTATWSLLD</sequence>
<gene>
    <name evidence="1" type="ORF">DFJ66_4975</name>
</gene>
<dbReference type="Pfam" id="PF04402">
    <property type="entry name" value="SIMPL"/>
    <property type="match status" value="1"/>
</dbReference>
<accession>A0A495XCF1</accession>
<dbReference type="Proteomes" id="UP000272729">
    <property type="component" value="Unassembled WGS sequence"/>
</dbReference>
<proteinExistence type="predicted"/>
<keyword evidence="2" id="KW-1185">Reference proteome</keyword>
<dbReference type="Gene3D" id="3.30.110.170">
    <property type="entry name" value="Protein of unknown function (DUF541), domain 1"/>
    <property type="match status" value="1"/>
</dbReference>
<protein>
    <submittedName>
        <fullName evidence="1">Uncharacterized protein</fullName>
    </submittedName>
</protein>
<dbReference type="InterPro" id="IPR007497">
    <property type="entry name" value="SIMPL/DUF541"/>
</dbReference>
<dbReference type="EMBL" id="RBXR01000001">
    <property type="protein sequence ID" value="RKT71682.1"/>
    <property type="molecule type" value="Genomic_DNA"/>
</dbReference>
<dbReference type="GO" id="GO:0006974">
    <property type="term" value="P:DNA damage response"/>
    <property type="evidence" value="ECO:0007669"/>
    <property type="project" value="TreeGrafter"/>
</dbReference>
<evidence type="ECO:0000313" key="1">
    <source>
        <dbReference type="EMBL" id="RKT71682.1"/>
    </source>
</evidence>
<dbReference type="AlphaFoldDB" id="A0A495XCF1"/>
<comment type="caution">
    <text evidence="1">The sequence shown here is derived from an EMBL/GenBank/DDBJ whole genome shotgun (WGS) entry which is preliminary data.</text>
</comment>
<reference evidence="1 2" key="1">
    <citation type="submission" date="2018-10" db="EMBL/GenBank/DDBJ databases">
        <title>Sequencing the genomes of 1000 actinobacteria strains.</title>
        <authorList>
            <person name="Klenk H.-P."/>
        </authorList>
    </citation>
    <scope>NUCLEOTIDE SEQUENCE [LARGE SCALE GENOMIC DNA]</scope>
    <source>
        <strain evidence="1 2">DSM 43911</strain>
    </source>
</reference>
<dbReference type="PANTHER" id="PTHR34387">
    <property type="entry name" value="SLR1258 PROTEIN"/>
    <property type="match status" value="1"/>
</dbReference>
<organism evidence="1 2">
    <name type="scientific">Saccharothrix variisporea</name>
    <dbReference type="NCBI Taxonomy" id="543527"/>
    <lineage>
        <taxon>Bacteria</taxon>
        <taxon>Bacillati</taxon>
        <taxon>Actinomycetota</taxon>
        <taxon>Actinomycetes</taxon>
        <taxon>Pseudonocardiales</taxon>
        <taxon>Pseudonocardiaceae</taxon>
        <taxon>Saccharothrix</taxon>
    </lineage>
</organism>
<dbReference type="PANTHER" id="PTHR34387:SF1">
    <property type="entry name" value="PERIPLASMIC IMMUNOGENIC PROTEIN"/>
    <property type="match status" value="1"/>
</dbReference>
<name>A0A495XCF1_9PSEU</name>
<dbReference type="InterPro" id="IPR052022">
    <property type="entry name" value="26kDa_periplasmic_antigen"/>
</dbReference>